<dbReference type="Gene3D" id="1.10.510.10">
    <property type="entry name" value="Transferase(Phosphotransferase) domain 1"/>
    <property type="match status" value="1"/>
</dbReference>
<dbReference type="EMBL" id="ADBV01007083">
    <property type="protein sequence ID" value="EJW78008.1"/>
    <property type="molecule type" value="Genomic_DNA"/>
</dbReference>
<dbReference type="InterPro" id="IPR011009">
    <property type="entry name" value="Kinase-like_dom_sf"/>
</dbReference>
<organism evidence="1 2">
    <name type="scientific">Wuchereria bancrofti</name>
    <dbReference type="NCBI Taxonomy" id="6293"/>
    <lineage>
        <taxon>Eukaryota</taxon>
        <taxon>Metazoa</taxon>
        <taxon>Ecdysozoa</taxon>
        <taxon>Nematoda</taxon>
        <taxon>Chromadorea</taxon>
        <taxon>Rhabditida</taxon>
        <taxon>Spirurina</taxon>
        <taxon>Spiruromorpha</taxon>
        <taxon>Filarioidea</taxon>
        <taxon>Onchocercidae</taxon>
        <taxon>Wuchereria</taxon>
    </lineage>
</organism>
<dbReference type="SUPFAM" id="SSF56112">
    <property type="entry name" value="Protein kinase-like (PK-like)"/>
    <property type="match status" value="1"/>
</dbReference>
<sequence length="83" mass="10218">MRKEQGRRDDLWSFLYMLIEFILQGEEYLLRNCPHEFYAIFDHIRYLGYSARPNYALITRKLSEICERKRYTLDDPYDWEKGG</sequence>
<proteinExistence type="predicted"/>
<gene>
    <name evidence="1" type="ORF">WUBG_11084</name>
</gene>
<evidence type="ECO:0008006" key="3">
    <source>
        <dbReference type="Google" id="ProtNLM"/>
    </source>
</evidence>
<dbReference type="AlphaFoldDB" id="J9E7A1"/>
<comment type="caution">
    <text evidence="1">The sequence shown here is derived from an EMBL/GenBank/DDBJ whole genome shotgun (WGS) entry which is preliminary data.</text>
</comment>
<evidence type="ECO:0000313" key="1">
    <source>
        <dbReference type="EMBL" id="EJW78008.1"/>
    </source>
</evidence>
<evidence type="ECO:0000313" key="2">
    <source>
        <dbReference type="Proteomes" id="UP000004810"/>
    </source>
</evidence>
<dbReference type="Proteomes" id="UP000004810">
    <property type="component" value="Unassembled WGS sequence"/>
</dbReference>
<accession>J9E7A1</accession>
<reference evidence="2" key="1">
    <citation type="submission" date="2012-08" db="EMBL/GenBank/DDBJ databases">
        <title>The Genome Sequence of Wuchereria bancrofti.</title>
        <authorList>
            <person name="Nutman T.B."/>
            <person name="Fink D.L."/>
            <person name="Russ C."/>
            <person name="Young S."/>
            <person name="Zeng Q."/>
            <person name="Koehrsen M."/>
            <person name="Alvarado L."/>
            <person name="Berlin A."/>
            <person name="Chapman S.B."/>
            <person name="Chen Z."/>
            <person name="Freedman E."/>
            <person name="Gellesch M."/>
            <person name="Goldberg J."/>
            <person name="Griggs A."/>
            <person name="Gujja S."/>
            <person name="Heilman E.R."/>
            <person name="Heiman D."/>
            <person name="Hepburn T."/>
            <person name="Howarth C."/>
            <person name="Jen D."/>
            <person name="Larson L."/>
            <person name="Lewis B."/>
            <person name="Mehta T."/>
            <person name="Park D."/>
            <person name="Pearson M."/>
            <person name="Roberts A."/>
            <person name="Saif S."/>
            <person name="Shea T."/>
            <person name="Shenoy N."/>
            <person name="Sisk P."/>
            <person name="Stolte C."/>
            <person name="Sykes S."/>
            <person name="Walk T."/>
            <person name="White J."/>
            <person name="Yandava C."/>
            <person name="Haas B."/>
            <person name="Henn M.R."/>
            <person name="Nusbaum C."/>
            <person name="Birren B."/>
        </authorList>
    </citation>
    <scope>NUCLEOTIDE SEQUENCE [LARGE SCALE GENOMIC DNA]</scope>
    <source>
        <strain evidence="2">NA</strain>
    </source>
</reference>
<name>J9E7A1_WUCBA</name>
<feature type="non-terminal residue" evidence="1">
    <location>
        <position position="83"/>
    </location>
</feature>
<protein>
    <recommendedName>
        <fullName evidence="3">Non-specific serine/threonine protein kinase</fullName>
    </recommendedName>
</protein>